<dbReference type="Pfam" id="PF08174">
    <property type="entry name" value="Anillin"/>
    <property type="match status" value="1"/>
</dbReference>
<dbReference type="WBParaSite" id="SBAD_0000557801-mRNA-1">
    <property type="protein sequence ID" value="SBAD_0000557801-mRNA-1"/>
    <property type="gene ID" value="SBAD_0000557801"/>
</dbReference>
<dbReference type="GO" id="GO:0031106">
    <property type="term" value="P:septin ring organization"/>
    <property type="evidence" value="ECO:0007669"/>
    <property type="project" value="TreeGrafter"/>
</dbReference>
<dbReference type="InterPro" id="IPR037840">
    <property type="entry name" value="PH_Anillin"/>
</dbReference>
<proteinExistence type="predicted"/>
<dbReference type="InterPro" id="IPR001849">
    <property type="entry name" value="PH_domain"/>
</dbReference>
<dbReference type="GO" id="GO:0005826">
    <property type="term" value="C:actomyosin contractile ring"/>
    <property type="evidence" value="ECO:0007669"/>
    <property type="project" value="TreeGrafter"/>
</dbReference>
<name>A0A183IP15_9BILA</name>
<reference evidence="2" key="1">
    <citation type="submission" date="2016-06" db="UniProtKB">
        <authorList>
            <consortium name="WormBaseParasite"/>
        </authorList>
    </citation>
    <scope>IDENTIFICATION</scope>
</reference>
<dbReference type="GO" id="GO:0000281">
    <property type="term" value="P:mitotic cytokinesis"/>
    <property type="evidence" value="ECO:0007669"/>
    <property type="project" value="TreeGrafter"/>
</dbReference>
<protein>
    <submittedName>
        <fullName evidence="2">PH domain-containing protein</fullName>
    </submittedName>
</protein>
<organism evidence="2">
    <name type="scientific">Soboliphyme baturini</name>
    <dbReference type="NCBI Taxonomy" id="241478"/>
    <lineage>
        <taxon>Eukaryota</taxon>
        <taxon>Metazoa</taxon>
        <taxon>Ecdysozoa</taxon>
        <taxon>Nematoda</taxon>
        <taxon>Enoplea</taxon>
        <taxon>Dorylaimia</taxon>
        <taxon>Dioctophymatida</taxon>
        <taxon>Dioctophymatoidea</taxon>
        <taxon>Soboliphymatidae</taxon>
        <taxon>Soboliphyme</taxon>
    </lineage>
</organism>
<sequence>LCQELNEAIQVQQEQIIQASRGLDYCHQTEQFCQSIQEIEFQKALLISNNKIFYFICLLKYRDLLLATPLISSDDALKTGCLEFPNYVQMSNLPHDFNLEVNLYALVSTSAFGVQDTCFQLMGQVDISLPSIRQRKFALQGVIRSAPIENVIFMKLRCCIEGVESVERRGFLNIYEELSDLGAWSRYWCIMRDGMLKFWRYPEDVEQNPIFSINLSHCSKFIESLTSDVCARPNTMEMDVSASGPDVPSKRYLLSAETRDELKKWANNVKVTLREFRMWNPDLSTVSDV</sequence>
<dbReference type="InterPro" id="IPR012966">
    <property type="entry name" value="AHD"/>
</dbReference>
<dbReference type="GO" id="GO:0000915">
    <property type="term" value="P:actomyosin contractile ring assembly"/>
    <property type="evidence" value="ECO:0007669"/>
    <property type="project" value="TreeGrafter"/>
</dbReference>
<dbReference type="Gene3D" id="2.30.29.30">
    <property type="entry name" value="Pleckstrin-homology domain (PH domain)/Phosphotyrosine-binding domain (PTB)"/>
    <property type="match status" value="1"/>
</dbReference>
<dbReference type="CDD" id="cd01263">
    <property type="entry name" value="PH_anillin"/>
    <property type="match status" value="1"/>
</dbReference>
<dbReference type="SMART" id="SM00233">
    <property type="entry name" value="PH"/>
    <property type="match status" value="1"/>
</dbReference>
<feature type="domain" description="PH" evidence="1">
    <location>
        <begin position="165"/>
        <end position="274"/>
    </location>
</feature>
<dbReference type="SUPFAM" id="SSF50729">
    <property type="entry name" value="PH domain-like"/>
    <property type="match status" value="1"/>
</dbReference>
<accession>A0A183IP15</accession>
<dbReference type="Pfam" id="PF00169">
    <property type="entry name" value="PH"/>
    <property type="match status" value="1"/>
</dbReference>
<evidence type="ECO:0000259" key="1">
    <source>
        <dbReference type="PROSITE" id="PS50003"/>
    </source>
</evidence>
<dbReference type="InterPro" id="IPR011993">
    <property type="entry name" value="PH-like_dom_sf"/>
</dbReference>
<dbReference type="PROSITE" id="PS50003">
    <property type="entry name" value="PH_DOMAIN"/>
    <property type="match status" value="1"/>
</dbReference>
<evidence type="ECO:0000313" key="2">
    <source>
        <dbReference type="WBParaSite" id="SBAD_0000557801-mRNA-1"/>
    </source>
</evidence>
<dbReference type="PANTHER" id="PTHR21538:SF23">
    <property type="entry name" value="ANILLIN"/>
    <property type="match status" value="1"/>
</dbReference>
<dbReference type="PANTHER" id="PTHR21538">
    <property type="entry name" value="ANILLIN/RHOTEKIN RTKN"/>
    <property type="match status" value="1"/>
</dbReference>
<dbReference type="AlphaFoldDB" id="A0A183IP15"/>
<dbReference type="InterPro" id="IPR051364">
    <property type="entry name" value="Cytokinesis/Rho-signaling"/>
</dbReference>